<evidence type="ECO:0000259" key="2">
    <source>
        <dbReference type="Pfam" id="PF00072"/>
    </source>
</evidence>
<gene>
    <name evidence="3" type="ORF">ACFPH6_03965</name>
</gene>
<dbReference type="RefSeq" id="WP_386337276.1">
    <property type="nucleotide sequence ID" value="NZ_JBHSFG010000009.1"/>
</dbReference>
<feature type="domain" description="Response regulatory" evidence="2">
    <location>
        <begin position="107"/>
        <end position="145"/>
    </location>
</feature>
<comment type="caution">
    <text evidence="3">The sequence shown here is derived from an EMBL/GenBank/DDBJ whole genome shotgun (WGS) entry which is preliminary data.</text>
</comment>
<evidence type="ECO:0000313" key="3">
    <source>
        <dbReference type="EMBL" id="MFC4463748.1"/>
    </source>
</evidence>
<evidence type="ECO:0000256" key="1">
    <source>
        <dbReference type="SAM" id="MobiDB-lite"/>
    </source>
</evidence>
<dbReference type="InterPro" id="IPR001789">
    <property type="entry name" value="Sig_transdc_resp-reg_receiver"/>
</dbReference>
<protein>
    <submittedName>
        <fullName evidence="3">Response regulator</fullName>
    </submittedName>
</protein>
<accession>A0ABV8YIR3</accession>
<evidence type="ECO:0000313" key="4">
    <source>
        <dbReference type="Proteomes" id="UP001596012"/>
    </source>
</evidence>
<dbReference type="Gene3D" id="3.40.50.2300">
    <property type="match status" value="1"/>
</dbReference>
<keyword evidence="4" id="KW-1185">Reference proteome</keyword>
<sequence length="174" mass="19014">MRAMRLSRMSTSRARWAGSGLRSEHLTQVLGASSRRRRPRVLCHDVPGPPRRAPPTRPRGGASPAQRPRPGHRHGRIFQRAVHATSVDTGSTAATRCPTLSPTMCIAALRAAREQPVDLALLDIRMPGMSGLDVCRELRAVPETVTLTRPCPADLVTAPALVRWHAHEAGRSHK</sequence>
<reference evidence="4" key="1">
    <citation type="journal article" date="2019" name="Int. J. Syst. Evol. Microbiol.">
        <title>The Global Catalogue of Microorganisms (GCM) 10K type strain sequencing project: providing services to taxonomists for standard genome sequencing and annotation.</title>
        <authorList>
            <consortium name="The Broad Institute Genomics Platform"/>
            <consortium name="The Broad Institute Genome Sequencing Center for Infectious Disease"/>
            <person name="Wu L."/>
            <person name="Ma J."/>
        </authorList>
    </citation>
    <scope>NUCLEOTIDE SEQUENCE [LARGE SCALE GENOMIC DNA]</scope>
    <source>
        <strain evidence="4">DT43</strain>
    </source>
</reference>
<name>A0ABV8YIR3_9ACTN</name>
<dbReference type="Proteomes" id="UP001596012">
    <property type="component" value="Unassembled WGS sequence"/>
</dbReference>
<feature type="region of interest" description="Disordered" evidence="1">
    <location>
        <begin position="1"/>
        <end position="20"/>
    </location>
</feature>
<feature type="region of interest" description="Disordered" evidence="1">
    <location>
        <begin position="28"/>
        <end position="74"/>
    </location>
</feature>
<organism evidence="3 4">
    <name type="scientific">Streptomyces xiangluensis</name>
    <dbReference type="NCBI Taxonomy" id="2665720"/>
    <lineage>
        <taxon>Bacteria</taxon>
        <taxon>Bacillati</taxon>
        <taxon>Actinomycetota</taxon>
        <taxon>Actinomycetes</taxon>
        <taxon>Kitasatosporales</taxon>
        <taxon>Streptomycetaceae</taxon>
        <taxon>Streptomyces</taxon>
    </lineage>
</organism>
<dbReference type="InterPro" id="IPR011006">
    <property type="entry name" value="CheY-like_superfamily"/>
</dbReference>
<dbReference type="EMBL" id="JBHSFG010000009">
    <property type="protein sequence ID" value="MFC4463748.1"/>
    <property type="molecule type" value="Genomic_DNA"/>
</dbReference>
<feature type="compositionally biased region" description="Pro residues" evidence="1">
    <location>
        <begin position="47"/>
        <end position="57"/>
    </location>
</feature>
<dbReference type="SUPFAM" id="SSF52172">
    <property type="entry name" value="CheY-like"/>
    <property type="match status" value="1"/>
</dbReference>
<dbReference type="Pfam" id="PF00072">
    <property type="entry name" value="Response_reg"/>
    <property type="match status" value="1"/>
</dbReference>
<proteinExistence type="predicted"/>